<reference evidence="2 3" key="1">
    <citation type="submission" date="2018-08" db="EMBL/GenBank/DDBJ databases">
        <title>Genomic Encyclopedia of Archaeal and Bacterial Type Strains, Phase II (KMG-II): from individual species to whole genera.</title>
        <authorList>
            <person name="Goeker M."/>
        </authorList>
    </citation>
    <scope>NUCLEOTIDE SEQUENCE [LARGE SCALE GENOMIC DNA]</scope>
    <source>
        <strain evidence="2 3">DSM 17099</strain>
    </source>
</reference>
<evidence type="ECO:0000313" key="3">
    <source>
        <dbReference type="Proteomes" id="UP000256941"/>
    </source>
</evidence>
<feature type="transmembrane region" description="Helical" evidence="1">
    <location>
        <begin position="37"/>
        <end position="58"/>
    </location>
</feature>
<proteinExistence type="predicted"/>
<dbReference type="EMBL" id="QTUJ01000003">
    <property type="protein sequence ID" value="REF68743.1"/>
    <property type="molecule type" value="Genomic_DNA"/>
</dbReference>
<comment type="caution">
    <text evidence="2">The sequence shown here is derived from an EMBL/GenBank/DDBJ whole genome shotgun (WGS) entry which is preliminary data.</text>
</comment>
<keyword evidence="1" id="KW-1133">Transmembrane helix</keyword>
<dbReference type="RefSeq" id="WP_116222678.1">
    <property type="nucleotide sequence ID" value="NZ_CP038197.1"/>
</dbReference>
<evidence type="ECO:0008006" key="4">
    <source>
        <dbReference type="Google" id="ProtNLM"/>
    </source>
</evidence>
<accession>A0A3D9XI17</accession>
<gene>
    <name evidence="2" type="ORF">BDD41_3815</name>
</gene>
<dbReference type="AlphaFoldDB" id="A0A3D9XI17"/>
<evidence type="ECO:0000256" key="1">
    <source>
        <dbReference type="SAM" id="Phobius"/>
    </source>
</evidence>
<feature type="transmembrane region" description="Helical" evidence="1">
    <location>
        <begin position="70"/>
        <end position="90"/>
    </location>
</feature>
<name>A0A3D9XI17_PARVE</name>
<organism evidence="2 3">
    <name type="scientific">Paracoccus versutus</name>
    <name type="common">Thiobacillus versutus</name>
    <dbReference type="NCBI Taxonomy" id="34007"/>
    <lineage>
        <taxon>Bacteria</taxon>
        <taxon>Pseudomonadati</taxon>
        <taxon>Pseudomonadota</taxon>
        <taxon>Alphaproteobacteria</taxon>
        <taxon>Rhodobacterales</taxon>
        <taxon>Paracoccaceae</taxon>
        <taxon>Paracoccus</taxon>
    </lineage>
</organism>
<feature type="transmembrane region" description="Helical" evidence="1">
    <location>
        <begin position="102"/>
        <end position="122"/>
    </location>
</feature>
<keyword evidence="1" id="KW-0472">Membrane</keyword>
<sequence>MTRIAPSFILSMLAYMVTLAVSLRLLNGNDRGQTMQIVVSMAPMVPAVLLCWSVVRAIRALDELQRRIQFEAFALAFAGTALLTFSYGFLENAGMPRLSMFAVWPLMCALWTLGLVIGRLRYK</sequence>
<dbReference type="Proteomes" id="UP000256941">
    <property type="component" value="Unassembled WGS sequence"/>
</dbReference>
<evidence type="ECO:0000313" key="2">
    <source>
        <dbReference type="EMBL" id="REF68743.1"/>
    </source>
</evidence>
<feature type="transmembrane region" description="Helical" evidence="1">
    <location>
        <begin position="7"/>
        <end position="25"/>
    </location>
</feature>
<protein>
    <recommendedName>
        <fullName evidence="4">Transmembrane protein</fullName>
    </recommendedName>
</protein>
<keyword evidence="1" id="KW-0812">Transmembrane</keyword>